<dbReference type="RefSeq" id="WP_129894583.1">
    <property type="nucleotide sequence ID" value="NZ_CP035758.1"/>
</dbReference>
<dbReference type="PROSITE" id="PS00161">
    <property type="entry name" value="ISOCITRATE_LYASE"/>
    <property type="match status" value="1"/>
</dbReference>
<feature type="binding site" evidence="9">
    <location>
        <position position="88"/>
    </location>
    <ligand>
        <name>Mg(2+)</name>
        <dbReference type="ChEBI" id="CHEBI:18420"/>
    </ligand>
</feature>
<dbReference type="HAMAP" id="MF_01939">
    <property type="entry name" value="PrpB"/>
    <property type="match status" value="1"/>
</dbReference>
<feature type="binding site" evidence="9">
    <location>
        <position position="188"/>
    </location>
    <ligand>
        <name>substrate</name>
    </ligand>
</feature>
<feature type="binding site" evidence="9">
    <location>
        <position position="86"/>
    </location>
    <ligand>
        <name>Mg(2+)</name>
        <dbReference type="ChEBI" id="CHEBI:18420"/>
    </ligand>
</feature>
<dbReference type="Gene3D" id="3.20.20.60">
    <property type="entry name" value="Phosphoenolpyruvate-binding domains"/>
    <property type="match status" value="1"/>
</dbReference>
<evidence type="ECO:0000256" key="2">
    <source>
        <dbReference type="ARBA" id="ARBA00009282"/>
    </source>
</evidence>
<feature type="binding site" evidence="9">
    <location>
        <position position="240"/>
    </location>
    <ligand>
        <name>substrate</name>
    </ligand>
</feature>
<evidence type="ECO:0000256" key="5">
    <source>
        <dbReference type="ARBA" id="ARBA00023239"/>
    </source>
</evidence>
<dbReference type="GO" id="GO:0019629">
    <property type="term" value="P:propionate catabolic process, 2-methylcitrate cycle"/>
    <property type="evidence" value="ECO:0007669"/>
    <property type="project" value="UniProtKB-UniRule"/>
</dbReference>
<evidence type="ECO:0000256" key="7">
    <source>
        <dbReference type="ARBA" id="ARBA00058526"/>
    </source>
</evidence>
<proteinExistence type="inferred from homology"/>
<evidence type="ECO:0000256" key="10">
    <source>
        <dbReference type="RuleBase" id="RU361121"/>
    </source>
</evidence>
<evidence type="ECO:0000256" key="4">
    <source>
        <dbReference type="ARBA" id="ARBA00022842"/>
    </source>
</evidence>
<comment type="catalytic activity">
    <reaction evidence="9 10">
        <text>(2S,3R)-3-hydroxybutane-1,2,3-tricarboxylate = pyruvate + succinate</text>
        <dbReference type="Rhea" id="RHEA:16809"/>
        <dbReference type="ChEBI" id="CHEBI:15361"/>
        <dbReference type="ChEBI" id="CHEBI:30031"/>
        <dbReference type="ChEBI" id="CHEBI:57429"/>
        <dbReference type="EC" id="4.1.3.30"/>
    </reaction>
</comment>
<feature type="binding site" evidence="9">
    <location>
        <position position="158"/>
    </location>
    <ligand>
        <name>substrate</name>
    </ligand>
</feature>
<comment type="function">
    <text evidence="9">Involved in the catabolism of short chain fatty acids (SCFA) via the 2-methylcitrate cycle (propionate degradation route). Catalyzes the thermodynamically favored C-C bond cleavage of (2R,3S)-2-methylisocitrate to yield pyruvate and succinate via an alpha-carboxy-carbanion intermediate.</text>
</comment>
<dbReference type="InterPro" id="IPR012695">
    <property type="entry name" value="PrpB"/>
</dbReference>
<keyword evidence="12" id="KW-1185">Reference proteome</keyword>
<evidence type="ECO:0000256" key="6">
    <source>
        <dbReference type="ARBA" id="ARBA00051150"/>
    </source>
</evidence>
<dbReference type="SUPFAM" id="SSF51621">
    <property type="entry name" value="Phosphoenolpyruvate/pyruvate domain"/>
    <property type="match status" value="1"/>
</dbReference>
<gene>
    <name evidence="9 11" type="primary">prpB</name>
    <name evidence="11" type="ORF">EPA93_19375</name>
</gene>
<evidence type="ECO:0000313" key="12">
    <source>
        <dbReference type="Proteomes" id="UP000290365"/>
    </source>
</evidence>
<name>A0A4P6K6G2_KTERU</name>
<dbReference type="InterPro" id="IPR040442">
    <property type="entry name" value="Pyrv_kinase-like_dom_sf"/>
</dbReference>
<comment type="catalytic activity">
    <reaction evidence="6">
        <text>3-hydroxybutane-1,2,3-tricarboxylate = pyruvate + succinate</text>
        <dbReference type="Rhea" id="RHEA:57504"/>
        <dbReference type="ChEBI" id="CHEBI:15361"/>
        <dbReference type="ChEBI" id="CHEBI:30031"/>
        <dbReference type="ChEBI" id="CHEBI:141790"/>
    </reaction>
</comment>
<dbReference type="EMBL" id="CP035758">
    <property type="protein sequence ID" value="QBD83520.1"/>
    <property type="molecule type" value="Genomic_DNA"/>
</dbReference>
<feature type="binding site" evidence="9">
    <location>
        <begin position="209"/>
        <end position="211"/>
    </location>
    <ligand>
        <name>substrate</name>
    </ligand>
</feature>
<dbReference type="PANTHER" id="PTHR42905:SF5">
    <property type="entry name" value="CARBOXYVINYL-CARBOXYPHOSPHONATE PHOSPHORYLMUTASE, CHLOROPLASTIC"/>
    <property type="match status" value="1"/>
</dbReference>
<evidence type="ECO:0000256" key="8">
    <source>
        <dbReference type="ARBA" id="ARBA00073849"/>
    </source>
</evidence>
<accession>A0A4P6K6G2</accession>
<keyword evidence="5 9" id="KW-0456">Lyase</keyword>
<keyword evidence="4 9" id="KW-0460">Magnesium</keyword>
<comment type="function">
    <text evidence="10">Catalyzes the thermodynamically favored C-C bond cleavage of (2R,3S)-2-methylisocitrate to yield pyruvate and succinate.</text>
</comment>
<dbReference type="NCBIfam" id="NF008455">
    <property type="entry name" value="PRK11320.1"/>
    <property type="match status" value="1"/>
</dbReference>
<dbReference type="OrthoDB" id="8629576at2"/>
<dbReference type="InterPro" id="IPR018523">
    <property type="entry name" value="Isocitrate_lyase_ph_CS"/>
</dbReference>
<dbReference type="CDD" id="cd00377">
    <property type="entry name" value="ICL_PEPM"/>
    <property type="match status" value="1"/>
</dbReference>
<comment type="pathway">
    <text evidence="9 10">Organic acid metabolism; propanoate degradation.</text>
</comment>
<keyword evidence="3 9" id="KW-0479">Metal-binding</keyword>
<dbReference type="InterPro" id="IPR015813">
    <property type="entry name" value="Pyrv/PenolPyrv_kinase-like_dom"/>
</dbReference>
<evidence type="ECO:0000313" key="11">
    <source>
        <dbReference type="EMBL" id="QBD83520.1"/>
    </source>
</evidence>
<dbReference type="Proteomes" id="UP000290365">
    <property type="component" value="Chromosome"/>
</dbReference>
<dbReference type="AlphaFoldDB" id="A0A4P6K6G2"/>
<reference evidence="11 12" key="1">
    <citation type="submission" date="2019-01" db="EMBL/GenBank/DDBJ databases">
        <title>Ktedonosporobacter rubrisoli SCAWS-G2.</title>
        <authorList>
            <person name="Huang Y."/>
            <person name="Yan B."/>
        </authorList>
    </citation>
    <scope>NUCLEOTIDE SEQUENCE [LARGE SCALE GENOMIC DNA]</scope>
    <source>
        <strain evidence="11 12">SCAWS-G2</strain>
    </source>
</reference>
<comment type="subunit">
    <text evidence="9">Homotetramer; dimer of dimers.</text>
</comment>
<protein>
    <recommendedName>
        <fullName evidence="8 9">2-methylisocitrate lyase</fullName>
        <shortName evidence="9">2-MIC</shortName>
        <shortName evidence="9">MICL</shortName>
        <ecNumber evidence="9">4.1.3.30</ecNumber>
    </recommendedName>
    <alternativeName>
        <fullName evidence="9">(2R,3S)-2-methylisocitrate lyase</fullName>
    </alternativeName>
</protein>
<dbReference type="EC" id="4.1.3.30" evidence="9"/>
<comment type="function">
    <text evidence="7">Involved in the methylcitric acid cycle. Catalyzes the cleavage of 2-methylisocitrate to yield pyruvate and succinate.</text>
</comment>
<dbReference type="GO" id="GO:0046421">
    <property type="term" value="F:methylisocitrate lyase activity"/>
    <property type="evidence" value="ECO:0007669"/>
    <property type="project" value="UniProtKB-UniRule"/>
</dbReference>
<dbReference type="PANTHER" id="PTHR42905">
    <property type="entry name" value="PHOSPHOENOLPYRUVATE CARBOXYLASE"/>
    <property type="match status" value="1"/>
</dbReference>
<evidence type="ECO:0000256" key="1">
    <source>
        <dbReference type="ARBA" id="ARBA00001946"/>
    </source>
</evidence>
<feature type="binding site" evidence="9">
    <location>
        <position position="269"/>
    </location>
    <ligand>
        <name>substrate</name>
    </ligand>
</feature>
<evidence type="ECO:0000256" key="3">
    <source>
        <dbReference type="ARBA" id="ARBA00022723"/>
    </source>
</evidence>
<dbReference type="UniPathway" id="UPA00946"/>
<evidence type="ECO:0000256" key="9">
    <source>
        <dbReference type="HAMAP-Rule" id="MF_01939"/>
    </source>
</evidence>
<dbReference type="GO" id="GO:0000287">
    <property type="term" value="F:magnesium ion binding"/>
    <property type="evidence" value="ECO:0007669"/>
    <property type="project" value="UniProtKB-UniRule"/>
</dbReference>
<dbReference type="KEGG" id="kbs:EPA93_19375"/>
<feature type="binding site" evidence="9">
    <location>
        <begin position="123"/>
        <end position="124"/>
    </location>
    <ligand>
        <name>substrate</name>
    </ligand>
</feature>
<dbReference type="FunFam" id="3.20.20.60:FF:000009">
    <property type="entry name" value="2-methylisocitrate lyase"/>
    <property type="match status" value="1"/>
</dbReference>
<dbReference type="Pfam" id="PF13714">
    <property type="entry name" value="PEP_mutase"/>
    <property type="match status" value="1"/>
</dbReference>
<dbReference type="NCBIfam" id="TIGR02317">
    <property type="entry name" value="prpB"/>
    <property type="match status" value="1"/>
</dbReference>
<dbReference type="InterPro" id="IPR039556">
    <property type="entry name" value="ICL/PEPM"/>
</dbReference>
<comment type="similarity">
    <text evidence="2 9 10">Belongs to the isocitrate lyase/PEP mutase superfamily. Methylisocitrate lyase family.</text>
</comment>
<comment type="cofactor">
    <cofactor evidence="1 9">
        <name>Mg(2+)</name>
        <dbReference type="ChEBI" id="CHEBI:18420"/>
    </cofactor>
</comment>
<sequence>MKENIQAGALLRAALTRETPLQMVGVINAYAAIMAEQVGFQALYLSGAGVANASYGLPDLALTTLPDVLEDVRRVTSVTALPLLVDIDTGWGGAFMIARAIREMSKAGAAGVHIEDQVQSKRCGHRPNKAIVSTEEMVDRLKAAVDARTDQDFVIMARTDALAREGLDAALQRAWRYKEAGADMLFPEAVATLEQYRAFTQIGLPVLANLTEFGLTPLFSCQELAQAGVSMVLYPLSAFRAMSAAALNVYRTIRQQGSQKAAIPAMQTREELYEFLGYHAYEQKLDALFAQQEQNKDD</sequence>
<organism evidence="11 12">
    <name type="scientific">Ktedonosporobacter rubrisoli</name>
    <dbReference type="NCBI Taxonomy" id="2509675"/>
    <lineage>
        <taxon>Bacteria</taxon>
        <taxon>Bacillati</taxon>
        <taxon>Chloroflexota</taxon>
        <taxon>Ktedonobacteria</taxon>
        <taxon>Ktedonobacterales</taxon>
        <taxon>Ktedonosporobacteraceae</taxon>
        <taxon>Ktedonosporobacter</taxon>
    </lineage>
</organism>
<feature type="binding site" evidence="9">
    <location>
        <begin position="46"/>
        <end position="48"/>
    </location>
    <ligand>
        <name>substrate</name>
    </ligand>
</feature>